<dbReference type="InParanoid" id="A0A369JSK1"/>
<sequence length="153" mass="17029">GSSTKRKHYAYPRSPEHSSLLRYKDVLSSPKRGYALRDKRECPFVLEARVAESTDSSLIVVGIHGWIDSGLHAIWTCSMKSACGTQSCRLLPFLRTHQNMQTISIGHTSTTRSSRSMTLTQLPRASTLHLSDLSLHAPQLPPLDPFKSLEVKA</sequence>
<organism evidence="1 2">
    <name type="scientific">Hypsizygus marmoreus</name>
    <name type="common">White beech mushroom</name>
    <name type="synonym">Agaricus marmoreus</name>
    <dbReference type="NCBI Taxonomy" id="39966"/>
    <lineage>
        <taxon>Eukaryota</taxon>
        <taxon>Fungi</taxon>
        <taxon>Dikarya</taxon>
        <taxon>Basidiomycota</taxon>
        <taxon>Agaricomycotina</taxon>
        <taxon>Agaricomycetes</taxon>
        <taxon>Agaricomycetidae</taxon>
        <taxon>Agaricales</taxon>
        <taxon>Tricholomatineae</taxon>
        <taxon>Lyophyllaceae</taxon>
        <taxon>Hypsizygus</taxon>
    </lineage>
</organism>
<proteinExistence type="predicted"/>
<name>A0A369JSK1_HYPMA</name>
<keyword evidence="2" id="KW-1185">Reference proteome</keyword>
<accession>A0A369JSK1</accession>
<reference evidence="1" key="1">
    <citation type="submission" date="2018-04" db="EMBL/GenBank/DDBJ databases">
        <title>Whole genome sequencing of Hypsizygus marmoreus.</title>
        <authorList>
            <person name="Choi I.-G."/>
            <person name="Min B."/>
            <person name="Kim J.-G."/>
            <person name="Kim S."/>
            <person name="Oh Y.-L."/>
            <person name="Kong W.-S."/>
            <person name="Park H."/>
            <person name="Jeong J."/>
            <person name="Song E.-S."/>
        </authorList>
    </citation>
    <scope>NUCLEOTIDE SEQUENCE [LARGE SCALE GENOMIC DNA]</scope>
    <source>
        <strain evidence="1">51987-8</strain>
    </source>
</reference>
<feature type="non-terminal residue" evidence="1">
    <location>
        <position position="1"/>
    </location>
</feature>
<evidence type="ECO:0000313" key="2">
    <source>
        <dbReference type="Proteomes" id="UP000076154"/>
    </source>
</evidence>
<comment type="caution">
    <text evidence="1">The sequence shown here is derived from an EMBL/GenBank/DDBJ whole genome shotgun (WGS) entry which is preliminary data.</text>
</comment>
<dbReference type="Proteomes" id="UP000076154">
    <property type="component" value="Unassembled WGS sequence"/>
</dbReference>
<gene>
    <name evidence="1" type="ORF">Hypma_009423</name>
</gene>
<protein>
    <submittedName>
        <fullName evidence="1">Uncharacterized protein</fullName>
    </submittedName>
</protein>
<evidence type="ECO:0000313" key="1">
    <source>
        <dbReference type="EMBL" id="RDB23355.1"/>
    </source>
</evidence>
<dbReference type="AlphaFoldDB" id="A0A369JSK1"/>
<dbReference type="EMBL" id="LUEZ02000046">
    <property type="protein sequence ID" value="RDB23355.1"/>
    <property type="molecule type" value="Genomic_DNA"/>
</dbReference>